<comment type="caution">
    <text evidence="2">The sequence shown here is derived from an EMBL/GenBank/DDBJ whole genome shotgun (WGS) entry which is preliminary data.</text>
</comment>
<gene>
    <name evidence="2" type="ORF">PCANC_09766</name>
</gene>
<feature type="region of interest" description="Disordered" evidence="1">
    <location>
        <begin position="351"/>
        <end position="422"/>
    </location>
</feature>
<feature type="region of interest" description="Disordered" evidence="1">
    <location>
        <begin position="265"/>
        <end position="302"/>
    </location>
</feature>
<feature type="compositionally biased region" description="Low complexity" evidence="1">
    <location>
        <begin position="413"/>
        <end position="422"/>
    </location>
</feature>
<feature type="region of interest" description="Disordered" evidence="1">
    <location>
        <begin position="1"/>
        <end position="78"/>
    </location>
</feature>
<reference evidence="2 3" key="1">
    <citation type="submission" date="2017-11" db="EMBL/GenBank/DDBJ databases">
        <title>De novo assembly and phasing of dikaryotic genomes from two isolates of Puccinia coronata f. sp. avenae, the causal agent of oat crown rust.</title>
        <authorList>
            <person name="Miller M.E."/>
            <person name="Zhang Y."/>
            <person name="Omidvar V."/>
            <person name="Sperschneider J."/>
            <person name="Schwessinger B."/>
            <person name="Raley C."/>
            <person name="Palmer J.M."/>
            <person name="Garnica D."/>
            <person name="Upadhyaya N."/>
            <person name="Rathjen J."/>
            <person name="Taylor J.M."/>
            <person name="Park R.F."/>
            <person name="Dodds P.N."/>
            <person name="Hirsch C.D."/>
            <person name="Kianian S.F."/>
            <person name="Figueroa M."/>
        </authorList>
    </citation>
    <scope>NUCLEOTIDE SEQUENCE [LARGE SCALE GENOMIC DNA]</scope>
    <source>
        <strain evidence="2">12NC29</strain>
    </source>
</reference>
<dbReference type="Proteomes" id="UP000235388">
    <property type="component" value="Unassembled WGS sequence"/>
</dbReference>
<feature type="compositionally biased region" description="Low complexity" evidence="1">
    <location>
        <begin position="184"/>
        <end position="200"/>
    </location>
</feature>
<accession>A0A2N5VT84</accession>
<feature type="region of interest" description="Disordered" evidence="1">
    <location>
        <begin position="178"/>
        <end position="200"/>
    </location>
</feature>
<sequence>MTEMDSTRILTPLSPTYMPYFPPHRSPLNSSSNTRQREDYEFSSECRSSSPSPQVTVTLTDDEDGEGPVINNKPDRLTEGYPAWELPFASEPALEGELEQGLPPLKKLKPDKDHLAVVGSGLDNASTEGIVLISAVKGILTKRDSSSTPQSPSASSPICPDTCFMPWSRGAGGLGLTASNFSTPHHSSTPLSRRSSSGASSGCAGSLKAVRFASGNGLPHALGGIGLGTNIPILPGQVEGPVAAIMYLTHSAEAYDRSPIIVENGLRLPPRAKPDDEEEDGTTTEPVKAPKSPTSPQKKRRVKPVVLELAKISQAQLCPSPEVLSPRGESEQETSIIIKPSLVMNRTYRDIEEVDEEEEEDGAAGAAEEEEEADDENEEDGCSKSRQGQQAQDDNSDDEEEDHHHQSTRIMPSSLSASASKSFDAQWGLGKWSSGEVFGCCDALGGF</sequence>
<evidence type="ECO:0000256" key="1">
    <source>
        <dbReference type="SAM" id="MobiDB-lite"/>
    </source>
</evidence>
<feature type="compositionally biased region" description="Low complexity" evidence="1">
    <location>
        <begin position="43"/>
        <end position="52"/>
    </location>
</feature>
<dbReference type="STRING" id="200324.A0A2N5VT84"/>
<feature type="compositionally biased region" description="Polar residues" evidence="1">
    <location>
        <begin position="384"/>
        <end position="393"/>
    </location>
</feature>
<dbReference type="OrthoDB" id="2505345at2759"/>
<dbReference type="AlphaFoldDB" id="A0A2N5VT84"/>
<proteinExistence type="predicted"/>
<organism evidence="2 3">
    <name type="scientific">Puccinia coronata f. sp. avenae</name>
    <dbReference type="NCBI Taxonomy" id="200324"/>
    <lineage>
        <taxon>Eukaryota</taxon>
        <taxon>Fungi</taxon>
        <taxon>Dikarya</taxon>
        <taxon>Basidiomycota</taxon>
        <taxon>Pucciniomycotina</taxon>
        <taxon>Pucciniomycetes</taxon>
        <taxon>Pucciniales</taxon>
        <taxon>Pucciniaceae</taxon>
        <taxon>Puccinia</taxon>
    </lineage>
</organism>
<protein>
    <submittedName>
        <fullName evidence="2">Uncharacterized protein</fullName>
    </submittedName>
</protein>
<name>A0A2N5VT84_9BASI</name>
<feature type="compositionally biased region" description="Acidic residues" evidence="1">
    <location>
        <begin position="352"/>
        <end position="380"/>
    </location>
</feature>
<evidence type="ECO:0000313" key="3">
    <source>
        <dbReference type="Proteomes" id="UP000235388"/>
    </source>
</evidence>
<keyword evidence="3" id="KW-1185">Reference proteome</keyword>
<evidence type="ECO:0000313" key="2">
    <source>
        <dbReference type="EMBL" id="PLW53208.1"/>
    </source>
</evidence>
<dbReference type="EMBL" id="PGCJ01000066">
    <property type="protein sequence ID" value="PLW53208.1"/>
    <property type="molecule type" value="Genomic_DNA"/>
</dbReference>